<keyword evidence="4" id="KW-1185">Reference proteome</keyword>
<dbReference type="STRING" id="158190.SpiGrapes_2889"/>
<protein>
    <submittedName>
        <fullName evidence="3">Glycosyltransferase</fullName>
    </submittedName>
</protein>
<dbReference type="InterPro" id="IPR028098">
    <property type="entry name" value="Glyco_trans_4-like_N"/>
</dbReference>
<keyword evidence="3" id="KW-0808">Transferase</keyword>
<dbReference type="GO" id="GO:0016757">
    <property type="term" value="F:glycosyltransferase activity"/>
    <property type="evidence" value="ECO:0007669"/>
    <property type="project" value="InterPro"/>
</dbReference>
<feature type="domain" description="Glycosyltransferase subfamily 4-like N-terminal" evidence="2">
    <location>
        <begin position="15"/>
        <end position="182"/>
    </location>
</feature>
<dbReference type="OrthoDB" id="9802525at2"/>
<reference evidence="3 4" key="1">
    <citation type="submission" date="2011-11" db="EMBL/GenBank/DDBJ databases">
        <title>Complete sequence of Spirochaeta sp. grapes.</title>
        <authorList>
            <consortium name="US DOE Joint Genome Institute"/>
            <person name="Lucas S."/>
            <person name="Han J."/>
            <person name="Lapidus A."/>
            <person name="Cheng J.-F."/>
            <person name="Goodwin L."/>
            <person name="Pitluck S."/>
            <person name="Peters L."/>
            <person name="Ovchinnikova G."/>
            <person name="Munk A.C."/>
            <person name="Detter J.C."/>
            <person name="Han C."/>
            <person name="Tapia R."/>
            <person name="Land M."/>
            <person name="Hauser L."/>
            <person name="Kyrpides N."/>
            <person name="Ivanova N."/>
            <person name="Pagani I."/>
            <person name="Ritalahtilisa K."/>
            <person name="Loeffler F."/>
            <person name="Woyke T."/>
        </authorList>
    </citation>
    <scope>NUCLEOTIDE SEQUENCE [LARGE SCALE GENOMIC DNA]</scope>
    <source>
        <strain evidence="4">ATCC BAA-1885 / DSM 22778 / Grapes</strain>
    </source>
</reference>
<evidence type="ECO:0000313" key="3">
    <source>
        <dbReference type="EMBL" id="AEV30639.1"/>
    </source>
</evidence>
<dbReference type="Pfam" id="PF13439">
    <property type="entry name" value="Glyco_transf_4"/>
    <property type="match status" value="1"/>
</dbReference>
<dbReference type="AlphaFoldDB" id="G8QX54"/>
<accession>G8QX54</accession>
<dbReference type="PANTHER" id="PTHR45947">
    <property type="entry name" value="SULFOQUINOVOSYL TRANSFERASE SQD2"/>
    <property type="match status" value="1"/>
</dbReference>
<dbReference type="RefSeq" id="WP_014271478.1">
    <property type="nucleotide sequence ID" value="NC_016633.1"/>
</dbReference>
<dbReference type="HOGENOM" id="CLU_009583_2_0_12"/>
<evidence type="ECO:0000313" key="4">
    <source>
        <dbReference type="Proteomes" id="UP000005632"/>
    </source>
</evidence>
<dbReference type="PANTHER" id="PTHR45947:SF3">
    <property type="entry name" value="SULFOQUINOVOSYL TRANSFERASE SQD2"/>
    <property type="match status" value="1"/>
</dbReference>
<proteinExistence type="predicted"/>
<dbReference type="Proteomes" id="UP000005632">
    <property type="component" value="Chromosome"/>
</dbReference>
<gene>
    <name evidence="3" type="ordered locus">SpiGrapes_2889</name>
</gene>
<dbReference type="SUPFAM" id="SSF53756">
    <property type="entry name" value="UDP-Glycosyltransferase/glycogen phosphorylase"/>
    <property type="match status" value="1"/>
</dbReference>
<name>G8QX54_SPHPG</name>
<feature type="domain" description="Glycosyl transferase family 1" evidence="1">
    <location>
        <begin position="194"/>
        <end position="353"/>
    </location>
</feature>
<dbReference type="KEGG" id="sgp:SpiGrapes_2889"/>
<dbReference type="EMBL" id="CP003155">
    <property type="protein sequence ID" value="AEV30639.1"/>
    <property type="molecule type" value="Genomic_DNA"/>
</dbReference>
<organism evidence="3 4">
    <name type="scientific">Sphaerochaeta pleomorpha (strain ATCC BAA-1885 / DSM 22778 / Grapes)</name>
    <dbReference type="NCBI Taxonomy" id="158190"/>
    <lineage>
        <taxon>Bacteria</taxon>
        <taxon>Pseudomonadati</taxon>
        <taxon>Spirochaetota</taxon>
        <taxon>Spirochaetia</taxon>
        <taxon>Spirochaetales</taxon>
        <taxon>Sphaerochaetaceae</taxon>
        <taxon>Sphaerochaeta</taxon>
    </lineage>
</organism>
<dbReference type="Pfam" id="PF00534">
    <property type="entry name" value="Glycos_transf_1"/>
    <property type="match status" value="1"/>
</dbReference>
<dbReference type="Gene3D" id="3.40.50.2000">
    <property type="entry name" value="Glycogen Phosphorylase B"/>
    <property type="match status" value="2"/>
</dbReference>
<dbReference type="eggNOG" id="COG0438">
    <property type="taxonomic scope" value="Bacteria"/>
</dbReference>
<dbReference type="InterPro" id="IPR050194">
    <property type="entry name" value="Glycosyltransferase_grp1"/>
</dbReference>
<evidence type="ECO:0000259" key="2">
    <source>
        <dbReference type="Pfam" id="PF13439"/>
    </source>
</evidence>
<dbReference type="InterPro" id="IPR001296">
    <property type="entry name" value="Glyco_trans_1"/>
</dbReference>
<evidence type="ECO:0000259" key="1">
    <source>
        <dbReference type="Pfam" id="PF00534"/>
    </source>
</evidence>
<sequence>MKILITTDLYSVSTNGVVTLVNNLFDELRSKGHDVRVLTLSWDCSSFVQDKVYYIRAFSLDRIYPELRGSLAVFDRLSDELIEWKPDVIHSQCEFFTFRFARHISKRTDSPIVHTYHTLYENYVGYIISNKLIGKNLVRMYSKQCLRHVSAVIAPSTITSTVLKGYGVEQNISIIPPGIALEQHQQRSTEEEIQELRYRYRIAENAFVMLYLGRLGVEKNIDELMIAFSWFVDERPDTVLFIVGDGPARGGLEDWAEHLHINDNVVFAGAVPQHEVHRYYQIADVFVSASTSETQGLVYVEAAANGLPLVCRKAPCLQGIIAEGENGFVFETVKEFETAVLCFQNDRIFRNKASDCSRDIARRFDKRHLADAVERVYQSVTKTVRLYPEDSFQRVQRYEH</sequence>